<comment type="caution">
    <text evidence="4">The sequence shown here is derived from an EMBL/GenBank/DDBJ whole genome shotgun (WGS) entry which is preliminary data.</text>
</comment>
<protein>
    <submittedName>
        <fullName evidence="4">LPXTG-motif cell wall-anchored protein</fullName>
    </submittedName>
</protein>
<evidence type="ECO:0000256" key="1">
    <source>
        <dbReference type="SAM" id="MobiDB-lite"/>
    </source>
</evidence>
<evidence type="ECO:0000313" key="4">
    <source>
        <dbReference type="EMBL" id="MDR6224700.1"/>
    </source>
</evidence>
<accession>A0ABU1IIV4</accession>
<dbReference type="RefSeq" id="WP_309862244.1">
    <property type="nucleotide sequence ID" value="NZ_JAVDQG010000001.1"/>
</dbReference>
<evidence type="ECO:0000313" key="5">
    <source>
        <dbReference type="Proteomes" id="UP001185012"/>
    </source>
</evidence>
<feature type="region of interest" description="Disordered" evidence="1">
    <location>
        <begin position="133"/>
        <end position="164"/>
    </location>
</feature>
<proteinExistence type="predicted"/>
<feature type="signal peptide" evidence="3">
    <location>
        <begin position="1"/>
        <end position="25"/>
    </location>
</feature>
<keyword evidence="5" id="KW-1185">Reference proteome</keyword>
<dbReference type="InterPro" id="IPR023848">
    <property type="entry name" value="TasA"/>
</dbReference>
<evidence type="ECO:0000256" key="3">
    <source>
        <dbReference type="SAM" id="SignalP"/>
    </source>
</evidence>
<keyword evidence="2" id="KW-1133">Transmembrane helix</keyword>
<dbReference type="NCBIfam" id="TIGR04087">
    <property type="entry name" value="YqxM_for_SipW"/>
    <property type="match status" value="1"/>
</dbReference>
<organism evidence="4 5">
    <name type="scientific">Desmospora profundinema</name>
    <dbReference type="NCBI Taxonomy" id="1571184"/>
    <lineage>
        <taxon>Bacteria</taxon>
        <taxon>Bacillati</taxon>
        <taxon>Bacillota</taxon>
        <taxon>Bacilli</taxon>
        <taxon>Bacillales</taxon>
        <taxon>Thermoactinomycetaceae</taxon>
        <taxon>Desmospora</taxon>
    </lineage>
</organism>
<feature type="transmembrane region" description="Helical" evidence="2">
    <location>
        <begin position="318"/>
        <end position="336"/>
    </location>
</feature>
<dbReference type="EMBL" id="JAVDQG010000001">
    <property type="protein sequence ID" value="MDR6224700.1"/>
    <property type="molecule type" value="Genomic_DNA"/>
</dbReference>
<keyword evidence="3" id="KW-0732">Signal</keyword>
<keyword evidence="2" id="KW-0472">Membrane</keyword>
<reference evidence="4 5" key="1">
    <citation type="submission" date="2023-07" db="EMBL/GenBank/DDBJ databases">
        <title>Genomic Encyclopedia of Type Strains, Phase IV (KMG-IV): sequencing the most valuable type-strain genomes for metagenomic binning, comparative biology and taxonomic classification.</title>
        <authorList>
            <person name="Goeker M."/>
        </authorList>
    </citation>
    <scope>NUCLEOTIDE SEQUENCE [LARGE SCALE GENOMIC DNA]</scope>
    <source>
        <strain evidence="4 5">DSM 45903</strain>
    </source>
</reference>
<dbReference type="Proteomes" id="UP001185012">
    <property type="component" value="Unassembled WGS sequence"/>
</dbReference>
<keyword evidence="2" id="KW-0812">Transmembrane</keyword>
<gene>
    <name evidence="4" type="ORF">JOE21_000688</name>
</gene>
<feature type="chain" id="PRO_5045685068" evidence="3">
    <location>
        <begin position="26"/>
        <end position="344"/>
    </location>
</feature>
<sequence length="344" mass="37091">MKKSLRTVLFLFFALVLLVPNAAFANQGNPTGASLKFTAGAEGDCKEIVATVKNGGDGDMVEKVKYAVYYSESGNPKNGEVVHEGEVEPLTAGADVTLTFTPEKNGNYMFKAYQESTHPGKGELWSEAVKIENCSSDSEEPGEKPGEEPGNGEEPGEDTPPGVCTELDWDKITEDDIHEVTLDEKVKGDQLVITATLDGAKEAEGEWELMAGLLEADEPLIEKSKSGKGVSQTFTIPLDKLNKEGDYAVIVFFTGSVDGKNCQVGAGISFFELVDEEDNTVEIPEKQPKQPQTPEEVKNIENKMKGGKMPKTSIDGPTSMAVGGAMVLVGLALLFFRRRQIMTG</sequence>
<name>A0ABU1IIV4_9BACL</name>
<evidence type="ECO:0000256" key="2">
    <source>
        <dbReference type="SAM" id="Phobius"/>
    </source>
</evidence>
<dbReference type="NCBIfam" id="TIGR01167">
    <property type="entry name" value="LPXTG_anchor"/>
    <property type="match status" value="1"/>
</dbReference>